<protein>
    <recommendedName>
        <fullName evidence="13">Coatomer subunit gamma</fullName>
    </recommendedName>
</protein>
<feature type="domain" description="Coatomer gamma subunit appendage Ig-like subdomain" evidence="15">
    <location>
        <begin position="656"/>
        <end position="802"/>
    </location>
</feature>
<dbReference type="Pfam" id="PF01602">
    <property type="entry name" value="Adaptin_N"/>
    <property type="match status" value="1"/>
</dbReference>
<dbReference type="GO" id="GO:0030126">
    <property type="term" value="C:COPI vesicle coat"/>
    <property type="evidence" value="ECO:0007669"/>
    <property type="project" value="InterPro"/>
</dbReference>
<dbReference type="OrthoDB" id="1074925at2759"/>
<sequence length="918" mass="100411">MSLKKDEELGGMAFYHDKAIVIQEARVFNESPISPRKCRALLTRIIFLLYVGETFTTQEATTLFFGVTKLFQHKDSSLRQMVYLVIKELSSVAEDVIMVTSSIMKDMQPNLEVIYRPNAIRALARIIDASSVVSTERFFKSAIVDRNPSVSSAAIVSAYHLHPVAKDVIRRWANETQEAANGKGGSSGGLYGAASNYFGGGSSSQQAGYQAIPSTSYIMQYHALGLLYLIREKDRMAVTKMVQQFGGSGKGGSSGILKNPMAIVMLIRYASKVMEEDPNVFKQMYEFLDGLLRHKSDMVNIEAARALTEVKNIDQATLYRPVAVLQLFLSSPKPVLKFAAIRSLNKLAQTHPGAVAGCNLDIENLITDTNRSIATYAITTLLKTGNEASVDRLMKQISGFMTEITDEFKIIVVDAIRSLCLKFPTKQAVMLSFLSGVLRDEGGYDFKRAVVDAIFDMIKYIGECKEAALAHLCEFIEDCEFTKLSVQILHLLGLEGPKTKQPTKFIRYIYNRVVLENAVVRAAAVSSLAKFGVSVGDPAIAKSVNVLLRRCLDDVDDEVRDRAAMYLRVLSEESLADEYIRNEATFPLANLESALMSYLKTPAQLEEPFDTSNIPKISREQAAAEVPRPVALDIVAPSPTAQETSQPSAASIQSLYTAQLQAVPELEPYGSVLRSTSKPVALTESETEYVVTAVKHIFKEHIVFQFNITNTLPDTVLENVSVIMTPSEDTALTEDFIIPYPLLTSEVPGTVYVSFTRDSPEQYTIGAFGCTLKFVSKEVDPASGQPEDEGYDDEYQIEELDLGAGDYISPNYANFASEWERLKAGATATETFALSSSESLKAACDSLIEVLNMDPLGGTEQPTSSSVHTLNLSGILCGGGGKVLARCRMTFQAGAGVTLELGVRAEQEAACSLVIGAI</sequence>
<dbReference type="SUPFAM" id="SSF55711">
    <property type="entry name" value="Subdomain of clathrin and coatomer appendage domain"/>
    <property type="match status" value="1"/>
</dbReference>
<evidence type="ECO:0000259" key="14">
    <source>
        <dbReference type="Pfam" id="PF01602"/>
    </source>
</evidence>
<dbReference type="Gene3D" id="2.60.40.1480">
    <property type="entry name" value="Coatomer, gamma subunit, appendage domain"/>
    <property type="match status" value="1"/>
</dbReference>
<dbReference type="GO" id="GO:0006888">
    <property type="term" value="P:endoplasmic reticulum to Golgi vesicle-mediated transport"/>
    <property type="evidence" value="ECO:0007669"/>
    <property type="project" value="TreeGrafter"/>
</dbReference>
<evidence type="ECO:0000256" key="6">
    <source>
        <dbReference type="ARBA" id="ARBA00022737"/>
    </source>
</evidence>
<dbReference type="PIRSF" id="PIRSF037093">
    <property type="entry name" value="Coatomer_gamma_subunit"/>
    <property type="match status" value="1"/>
</dbReference>
<dbReference type="Pfam" id="PF08752">
    <property type="entry name" value="COP-gamma_platf"/>
    <property type="match status" value="1"/>
</dbReference>
<dbReference type="FunFam" id="1.25.10.10:FF:000046">
    <property type="entry name" value="Coatomer subunit gamma"/>
    <property type="match status" value="1"/>
</dbReference>
<dbReference type="GO" id="GO:0006886">
    <property type="term" value="P:intracellular protein transport"/>
    <property type="evidence" value="ECO:0007669"/>
    <property type="project" value="InterPro"/>
</dbReference>
<comment type="subcellular location">
    <subcellularLocation>
        <location evidence="13">Cytoplasm</location>
    </subcellularLocation>
    <subcellularLocation>
        <location evidence="1 13">Golgi apparatus membrane</location>
        <topology evidence="1 13">Peripheral membrane protein</topology>
        <orientation evidence="1 13">Cytoplasmic side</orientation>
    </subcellularLocation>
    <subcellularLocation>
        <location evidence="13">Cytoplasmic vesicle</location>
        <location evidence="13">COPI-coated vesicle membrane</location>
        <topology evidence="13">Peripheral membrane protein</topology>
        <orientation evidence="13">Cytoplasmic side</orientation>
    </subcellularLocation>
</comment>
<dbReference type="Gene3D" id="3.30.310.10">
    <property type="entry name" value="TATA-Binding Protein"/>
    <property type="match status" value="1"/>
</dbReference>
<dbReference type="FunFam" id="3.30.310.10:FF:000008">
    <property type="entry name" value="Coatomer subunit gamma"/>
    <property type="match status" value="1"/>
</dbReference>
<comment type="function">
    <text evidence="12 13">The coatomer is a cytosolic protein complex that binds to dilysine motifs and reversibly associates with Golgi non-clathrin-coated vesicles, which further mediate biosynthetic protein transport from the ER, via the Golgi up to the trans Golgi network. Coatomer complex is required for budding from Golgi membranes, and is essential for the retrograde Golgi-to-ER transport of dilysine-tagged proteins.</text>
</comment>
<evidence type="ECO:0000313" key="18">
    <source>
        <dbReference type="Proteomes" id="UP000620104"/>
    </source>
</evidence>
<proteinExistence type="inferred from homology"/>
<dbReference type="InterPro" id="IPR013041">
    <property type="entry name" value="Clathrin_app_Ig-like_sf"/>
</dbReference>
<dbReference type="FunFam" id="1.25.10.10:FF:000071">
    <property type="entry name" value="Coatomer subunit gamma"/>
    <property type="match status" value="1"/>
</dbReference>
<reference evidence="17" key="1">
    <citation type="submission" date="2020-07" db="EMBL/GenBank/DDBJ databases">
        <title>Draft Genome Sequence of a Deep-Sea Yeast, Naganishia (Cryptococcus) liquefaciens strain N6.</title>
        <authorList>
            <person name="Han Y.W."/>
            <person name="Kajitani R."/>
            <person name="Morimoto H."/>
            <person name="Parhat M."/>
            <person name="Tsubouchi H."/>
            <person name="Bakenova O."/>
            <person name="Ogata M."/>
            <person name="Argunhan B."/>
            <person name="Aoki R."/>
            <person name="Kajiwara S."/>
            <person name="Itoh T."/>
            <person name="Iwasaki H."/>
        </authorList>
    </citation>
    <scope>NUCLEOTIDE SEQUENCE</scope>
    <source>
        <strain evidence="17">N6</strain>
    </source>
</reference>
<keyword evidence="8 13" id="KW-0653">Protein transport</keyword>
<evidence type="ECO:0000256" key="9">
    <source>
        <dbReference type="ARBA" id="ARBA00023034"/>
    </source>
</evidence>
<evidence type="ECO:0000256" key="10">
    <source>
        <dbReference type="ARBA" id="ARBA00023136"/>
    </source>
</evidence>
<organism evidence="17 18">
    <name type="scientific">Naganishia liquefaciens</name>
    <dbReference type="NCBI Taxonomy" id="104408"/>
    <lineage>
        <taxon>Eukaryota</taxon>
        <taxon>Fungi</taxon>
        <taxon>Dikarya</taxon>
        <taxon>Basidiomycota</taxon>
        <taxon>Agaricomycotina</taxon>
        <taxon>Tremellomycetes</taxon>
        <taxon>Filobasidiales</taxon>
        <taxon>Filobasidiaceae</taxon>
        <taxon>Naganishia</taxon>
    </lineage>
</organism>
<keyword evidence="11 13" id="KW-0968">Cytoplasmic vesicle</keyword>
<feature type="domain" description="Coatomer subunit gamma C-terminal" evidence="16">
    <location>
        <begin position="805"/>
        <end position="918"/>
    </location>
</feature>
<dbReference type="GO" id="GO:0000139">
    <property type="term" value="C:Golgi membrane"/>
    <property type="evidence" value="ECO:0007669"/>
    <property type="project" value="UniProtKB-SubCell"/>
</dbReference>
<keyword evidence="3 13" id="KW-0813">Transport</keyword>
<dbReference type="Proteomes" id="UP000620104">
    <property type="component" value="Unassembled WGS sequence"/>
</dbReference>
<evidence type="ECO:0000256" key="1">
    <source>
        <dbReference type="ARBA" id="ARBA00004255"/>
    </source>
</evidence>
<dbReference type="FunFam" id="2.60.40.1480:FF:000001">
    <property type="entry name" value="Coatomer subunit gamma"/>
    <property type="match status" value="1"/>
</dbReference>
<dbReference type="GO" id="GO:0009306">
    <property type="term" value="P:protein secretion"/>
    <property type="evidence" value="ECO:0007669"/>
    <property type="project" value="TreeGrafter"/>
</dbReference>
<dbReference type="InterPro" id="IPR009028">
    <property type="entry name" value="Coatomer/calthrin_app_sub_C"/>
</dbReference>
<comment type="similarity">
    <text evidence="2 13">Belongs to the COPG family.</text>
</comment>
<accession>A0A8H3YH53</accession>
<evidence type="ECO:0000256" key="12">
    <source>
        <dbReference type="ARBA" id="ARBA00025536"/>
    </source>
</evidence>
<dbReference type="GO" id="GO:0005783">
    <property type="term" value="C:endoplasmic reticulum"/>
    <property type="evidence" value="ECO:0007669"/>
    <property type="project" value="TreeGrafter"/>
</dbReference>
<evidence type="ECO:0000313" key="17">
    <source>
        <dbReference type="EMBL" id="GHJ87311.1"/>
    </source>
</evidence>
<dbReference type="SUPFAM" id="SSF49348">
    <property type="entry name" value="Clathrin adaptor appendage domain"/>
    <property type="match status" value="1"/>
</dbReference>
<keyword evidence="4 13" id="KW-0963">Cytoplasm</keyword>
<dbReference type="GO" id="GO:0005793">
    <property type="term" value="C:endoplasmic reticulum-Golgi intermediate compartment"/>
    <property type="evidence" value="ECO:0007669"/>
    <property type="project" value="TreeGrafter"/>
</dbReference>
<dbReference type="InterPro" id="IPR012295">
    <property type="entry name" value="TBP_dom_sf"/>
</dbReference>
<keyword evidence="7 13" id="KW-0931">ER-Golgi transport</keyword>
<evidence type="ECO:0000256" key="3">
    <source>
        <dbReference type="ARBA" id="ARBA00022448"/>
    </source>
</evidence>
<dbReference type="EMBL" id="BLZA01000021">
    <property type="protein sequence ID" value="GHJ87311.1"/>
    <property type="molecule type" value="Genomic_DNA"/>
</dbReference>
<evidence type="ECO:0000256" key="4">
    <source>
        <dbReference type="ARBA" id="ARBA00022490"/>
    </source>
</evidence>
<evidence type="ECO:0000259" key="15">
    <source>
        <dbReference type="Pfam" id="PF08752"/>
    </source>
</evidence>
<dbReference type="PANTHER" id="PTHR10261">
    <property type="entry name" value="COATOMER SUBUNIT GAMMA"/>
    <property type="match status" value="1"/>
</dbReference>
<feature type="domain" description="Clathrin/coatomer adaptor adaptin-like N-terminal" evidence="14">
    <location>
        <begin position="19"/>
        <end position="572"/>
    </location>
</feature>
<evidence type="ECO:0000259" key="16">
    <source>
        <dbReference type="Pfam" id="PF16381"/>
    </source>
</evidence>
<comment type="subunit">
    <text evidence="13">Oligomeric complex.</text>
</comment>
<evidence type="ECO:0000256" key="7">
    <source>
        <dbReference type="ARBA" id="ARBA00022892"/>
    </source>
</evidence>
<dbReference type="InterPro" id="IPR017106">
    <property type="entry name" value="Coatomer_gsu"/>
</dbReference>
<dbReference type="SUPFAM" id="SSF48371">
    <property type="entry name" value="ARM repeat"/>
    <property type="match status" value="1"/>
</dbReference>
<dbReference type="InterPro" id="IPR011989">
    <property type="entry name" value="ARM-like"/>
</dbReference>
<dbReference type="AlphaFoldDB" id="A0A8H3YH53"/>
<dbReference type="GO" id="GO:0005198">
    <property type="term" value="F:structural molecule activity"/>
    <property type="evidence" value="ECO:0007669"/>
    <property type="project" value="InterPro"/>
</dbReference>
<evidence type="ECO:0000256" key="5">
    <source>
        <dbReference type="ARBA" id="ARBA00022553"/>
    </source>
</evidence>
<keyword evidence="6" id="KW-0677">Repeat</keyword>
<gene>
    <name evidence="17" type="ORF">NliqN6_3713</name>
</gene>
<dbReference type="InterPro" id="IPR016024">
    <property type="entry name" value="ARM-type_fold"/>
</dbReference>
<comment type="caution">
    <text evidence="17">The sequence shown here is derived from an EMBL/GenBank/DDBJ whole genome shotgun (WGS) entry which is preliminary data.</text>
</comment>
<dbReference type="InterPro" id="IPR013040">
    <property type="entry name" value="Coatomer_gsu_app_Ig-like_dom"/>
</dbReference>
<dbReference type="Pfam" id="PF16381">
    <property type="entry name" value="Coatomer_g_Cpla"/>
    <property type="match status" value="1"/>
</dbReference>
<keyword evidence="9 13" id="KW-0333">Golgi apparatus</keyword>
<dbReference type="InterPro" id="IPR002553">
    <property type="entry name" value="Clathrin/coatomer_adapt-like_N"/>
</dbReference>
<dbReference type="Gene3D" id="1.25.10.10">
    <property type="entry name" value="Leucine-rich Repeat Variant"/>
    <property type="match status" value="2"/>
</dbReference>
<dbReference type="GO" id="GO:0006891">
    <property type="term" value="P:intra-Golgi vesicle-mediated transport"/>
    <property type="evidence" value="ECO:0007669"/>
    <property type="project" value="TreeGrafter"/>
</dbReference>
<name>A0A8H3YH53_9TREE</name>
<dbReference type="InterPro" id="IPR037067">
    <property type="entry name" value="Coatomer_gsu_app_sf"/>
</dbReference>
<keyword evidence="5" id="KW-0597">Phosphoprotein</keyword>
<evidence type="ECO:0000256" key="11">
    <source>
        <dbReference type="ARBA" id="ARBA00023329"/>
    </source>
</evidence>
<evidence type="ECO:0000256" key="2">
    <source>
        <dbReference type="ARBA" id="ARBA00010720"/>
    </source>
</evidence>
<dbReference type="InterPro" id="IPR032154">
    <property type="entry name" value="Coatomer_g_Cpla"/>
</dbReference>
<keyword evidence="18" id="KW-1185">Reference proteome</keyword>
<keyword evidence="10 13" id="KW-0472">Membrane</keyword>
<evidence type="ECO:0000256" key="13">
    <source>
        <dbReference type="PIRNR" id="PIRNR037093"/>
    </source>
</evidence>
<dbReference type="PANTHER" id="PTHR10261:SF0">
    <property type="entry name" value="COATOMER SUBUNIT GAMMA-2"/>
    <property type="match status" value="1"/>
</dbReference>
<evidence type="ECO:0000256" key="8">
    <source>
        <dbReference type="ARBA" id="ARBA00022927"/>
    </source>
</evidence>